<dbReference type="InterPro" id="IPR012902">
    <property type="entry name" value="N_methyl_site"/>
</dbReference>
<reference evidence="2" key="1">
    <citation type="journal article" date="2019" name="Int. J. Syst. Evol. Microbiol.">
        <title>The Global Catalogue of Microorganisms (GCM) 10K type strain sequencing project: providing services to taxonomists for standard genome sequencing and annotation.</title>
        <authorList>
            <consortium name="The Broad Institute Genomics Platform"/>
            <consortium name="The Broad Institute Genome Sequencing Center for Infectious Disease"/>
            <person name="Wu L."/>
            <person name="Ma J."/>
        </authorList>
    </citation>
    <scope>NUCLEOTIDE SEQUENCE [LARGE SCALE GENOMIC DNA]</scope>
    <source>
        <strain evidence="2">KCTC 52473</strain>
    </source>
</reference>
<dbReference type="Pfam" id="PF07963">
    <property type="entry name" value="N_methyl"/>
    <property type="match status" value="1"/>
</dbReference>
<gene>
    <name evidence="1" type="ORF">ACFOHL_09955</name>
</gene>
<proteinExistence type="predicted"/>
<dbReference type="RefSeq" id="WP_376920074.1">
    <property type="nucleotide sequence ID" value="NZ_JBHRSW010000015.1"/>
</dbReference>
<comment type="caution">
    <text evidence="1">The sequence shown here is derived from an EMBL/GenBank/DDBJ whole genome shotgun (WGS) entry which is preliminary data.</text>
</comment>
<accession>A0ABV7FRH2</accession>
<organism evidence="1 2">
    <name type="scientific">Agaribacter flavus</name>
    <dbReference type="NCBI Taxonomy" id="1902781"/>
    <lineage>
        <taxon>Bacteria</taxon>
        <taxon>Pseudomonadati</taxon>
        <taxon>Pseudomonadota</taxon>
        <taxon>Gammaproteobacteria</taxon>
        <taxon>Alteromonadales</taxon>
        <taxon>Alteromonadaceae</taxon>
        <taxon>Agaribacter</taxon>
    </lineage>
</organism>
<keyword evidence="2" id="KW-1185">Reference proteome</keyword>
<dbReference type="NCBIfam" id="TIGR02532">
    <property type="entry name" value="IV_pilin_GFxxxE"/>
    <property type="match status" value="1"/>
</dbReference>
<evidence type="ECO:0000313" key="2">
    <source>
        <dbReference type="Proteomes" id="UP001595478"/>
    </source>
</evidence>
<dbReference type="Proteomes" id="UP001595478">
    <property type="component" value="Unassembled WGS sequence"/>
</dbReference>
<name>A0ABV7FRH2_9ALTE</name>
<sequence>MRKSMGFSLIESLVALVVLSIVISLLSEWVSNAQRASVRVNQQLKLEDTLEQAIAYLESVEFKKQREGSFQIQEIVIRWRSTILRQSKNEYYRRQPAWNVVLFNVDLSFYIDNREVASVTTAMTKQWLEQ</sequence>
<evidence type="ECO:0000313" key="1">
    <source>
        <dbReference type="EMBL" id="MFC3121944.1"/>
    </source>
</evidence>
<protein>
    <submittedName>
        <fullName evidence="1">Type II secretion system protein J</fullName>
    </submittedName>
</protein>
<dbReference type="EMBL" id="JBHRSW010000015">
    <property type="protein sequence ID" value="MFC3121944.1"/>
    <property type="molecule type" value="Genomic_DNA"/>
</dbReference>